<dbReference type="Proteomes" id="UP000594681">
    <property type="component" value="Chromosome"/>
</dbReference>
<comment type="subcellular location">
    <subcellularLocation>
        <location evidence="1">Cell membrane</location>
        <topology evidence="1">Multi-pass membrane protein</topology>
    </subcellularLocation>
</comment>
<organism evidence="9 10">
    <name type="scientific">Corynebacterium lizhenjunii</name>
    <dbReference type="NCBI Taxonomy" id="2709394"/>
    <lineage>
        <taxon>Bacteria</taxon>
        <taxon>Bacillati</taxon>
        <taxon>Actinomycetota</taxon>
        <taxon>Actinomycetes</taxon>
        <taxon>Mycobacteriales</taxon>
        <taxon>Corynebacteriaceae</taxon>
        <taxon>Corynebacterium</taxon>
    </lineage>
</organism>
<keyword evidence="3" id="KW-1003">Cell membrane</keyword>
<sequence length="800" mass="84481">MAQLLFRVGRWSFLNKWKVIVAWVLLVAAAGGATLALMKPMTSEYSIKGTPAIDATYRAMELFPESGNPANAPSVNLVFQAPEGQKLSDPANYVAVQEVVDYINTHLNLEPQQRWGNPLDVSPEIQRQVIDQFTSMGLPAETARQDADNLAMVNKDETVAYTTFDFDAESPYSVDPADKDVVTQAMELGRSKGLTVEAGGAGFGDEIAINSTSEIIGLAVAFLVLIFTFGSLVSAGMPLISAVVGVGLGAMGVMIATHWVELNDLTPVLAVMIGLAVGIDYALFIMSRYRQERSRMDGPDAAGMAVGTAGSSVVFAGATVFIALFALIIARIGFLTAMGLAAAGTVAMAVLVALTLVPAVLGLAGDKAFAGRVPGVAGNPTRAQTRVGKRHRQRTTLGNRWVRLVHRVPALIMAGVVLSLGALAAPVLHMELALPADTTSNPDTTQRRAADLLSAGFGPGVNGPFLVIVNGQDVNPDSAALAPLVNSQPEGSPQDKATLASFLYATDKLKQVGGVKHAQLVGLNSEGTAAQIMVTPTTAPTDATTVGTATALRAANAEIADATGVEVGMTGLTAVQLDITERLEAAMGPYLAVVVGLAIVLLLVVFRSIMVPLVAGLGFLLSVAAAFGVTVAVWQDGLTGLVSAPGPLISFMPIFLIGVTFGLAMDYQVFLVTRMREHYIRHPQGTGNQYTPVDESTIIGFTKGARVVTAAAIIMIAVFVAFINQPLPFIQIFGFALAAGILFDAFFIRMSLVPATMFLMGRATWWMPRWLDRLLPTLDIEGTALEEEWEARHPEPAGKV</sequence>
<dbReference type="InterPro" id="IPR050545">
    <property type="entry name" value="Mycobact_MmpL"/>
</dbReference>
<feature type="transmembrane region" description="Helical" evidence="7">
    <location>
        <begin position="613"/>
        <end position="634"/>
    </location>
</feature>
<gene>
    <name evidence="9" type="ORF">G7Y31_00740</name>
</gene>
<evidence type="ECO:0000256" key="5">
    <source>
        <dbReference type="ARBA" id="ARBA00022989"/>
    </source>
</evidence>
<feature type="transmembrane region" description="Helical" evidence="7">
    <location>
        <begin position="705"/>
        <end position="723"/>
    </location>
</feature>
<dbReference type="PANTHER" id="PTHR33406:SF11">
    <property type="entry name" value="MEMBRANE PROTEIN SCO6666-RELATED"/>
    <property type="match status" value="1"/>
</dbReference>
<feature type="transmembrane region" description="Helical" evidence="7">
    <location>
        <begin position="215"/>
        <end position="232"/>
    </location>
</feature>
<evidence type="ECO:0000256" key="4">
    <source>
        <dbReference type="ARBA" id="ARBA00022692"/>
    </source>
</evidence>
<feature type="transmembrane region" description="Helical" evidence="7">
    <location>
        <begin position="340"/>
        <end position="364"/>
    </location>
</feature>
<keyword evidence="6 7" id="KW-0472">Membrane</keyword>
<dbReference type="RefSeq" id="WP_165011214.1">
    <property type="nucleotide sequence ID" value="NZ_CP064954.1"/>
</dbReference>
<dbReference type="EMBL" id="CP064954">
    <property type="protein sequence ID" value="QPK79290.1"/>
    <property type="molecule type" value="Genomic_DNA"/>
</dbReference>
<dbReference type="GO" id="GO:0005886">
    <property type="term" value="C:plasma membrane"/>
    <property type="evidence" value="ECO:0007669"/>
    <property type="project" value="UniProtKB-SubCell"/>
</dbReference>
<proteinExistence type="inferred from homology"/>
<dbReference type="InterPro" id="IPR004869">
    <property type="entry name" value="MMPL_dom"/>
</dbReference>
<evidence type="ECO:0000256" key="3">
    <source>
        <dbReference type="ARBA" id="ARBA00022475"/>
    </source>
</evidence>
<dbReference type="Pfam" id="PF03176">
    <property type="entry name" value="MMPL"/>
    <property type="match status" value="2"/>
</dbReference>
<dbReference type="PROSITE" id="PS50156">
    <property type="entry name" value="SSD"/>
    <property type="match status" value="1"/>
</dbReference>
<evidence type="ECO:0000256" key="6">
    <source>
        <dbReference type="ARBA" id="ARBA00023136"/>
    </source>
</evidence>
<reference evidence="9 10" key="1">
    <citation type="submission" date="2020-11" db="EMBL/GenBank/DDBJ databases">
        <title>Corynebacterium sp. ZJ-599.</title>
        <authorList>
            <person name="Zhou J."/>
        </authorList>
    </citation>
    <scope>NUCLEOTIDE SEQUENCE [LARGE SCALE GENOMIC DNA]</scope>
    <source>
        <strain evidence="9 10">ZJ-599</strain>
    </source>
</reference>
<evidence type="ECO:0000256" key="2">
    <source>
        <dbReference type="ARBA" id="ARBA00010157"/>
    </source>
</evidence>
<evidence type="ECO:0000313" key="10">
    <source>
        <dbReference type="Proteomes" id="UP000594681"/>
    </source>
</evidence>
<dbReference type="KEGG" id="cliz:G7Y31_00740"/>
<feature type="transmembrane region" description="Helical" evidence="7">
    <location>
        <begin position="408"/>
        <end position="428"/>
    </location>
</feature>
<feature type="transmembrane region" description="Helical" evidence="7">
    <location>
        <begin position="587"/>
        <end position="606"/>
    </location>
</feature>
<protein>
    <submittedName>
        <fullName evidence="9">MMPL family transporter</fullName>
    </submittedName>
</protein>
<evidence type="ECO:0000256" key="1">
    <source>
        <dbReference type="ARBA" id="ARBA00004651"/>
    </source>
</evidence>
<comment type="similarity">
    <text evidence="2">Belongs to the resistance-nodulation-cell division (RND) (TC 2.A.6) family. MmpL subfamily.</text>
</comment>
<dbReference type="InterPro" id="IPR000731">
    <property type="entry name" value="SSD"/>
</dbReference>
<evidence type="ECO:0000256" key="7">
    <source>
        <dbReference type="SAM" id="Phobius"/>
    </source>
</evidence>
<dbReference type="SUPFAM" id="SSF82866">
    <property type="entry name" value="Multidrug efflux transporter AcrB transmembrane domain"/>
    <property type="match status" value="2"/>
</dbReference>
<feature type="domain" description="SSD" evidence="8">
    <location>
        <begin position="215"/>
        <end position="363"/>
    </location>
</feature>
<feature type="transmembrane region" description="Helical" evidence="7">
    <location>
        <begin position="239"/>
        <end position="259"/>
    </location>
</feature>
<dbReference type="AlphaFoldDB" id="A0A7T0PBC3"/>
<name>A0A7T0PBC3_9CORY</name>
<keyword evidence="4 7" id="KW-0812">Transmembrane</keyword>
<evidence type="ECO:0000259" key="8">
    <source>
        <dbReference type="PROSITE" id="PS50156"/>
    </source>
</evidence>
<dbReference type="Gene3D" id="1.20.1640.10">
    <property type="entry name" value="Multidrug efflux transporter AcrB transmembrane domain"/>
    <property type="match status" value="2"/>
</dbReference>
<feature type="transmembrane region" description="Helical" evidence="7">
    <location>
        <begin position="654"/>
        <end position="672"/>
    </location>
</feature>
<feature type="transmembrane region" description="Helical" evidence="7">
    <location>
        <begin position="729"/>
        <end position="752"/>
    </location>
</feature>
<feature type="transmembrane region" description="Helical" evidence="7">
    <location>
        <begin position="313"/>
        <end position="334"/>
    </location>
</feature>
<accession>A0A7T0PBC3</accession>
<evidence type="ECO:0000313" key="9">
    <source>
        <dbReference type="EMBL" id="QPK79290.1"/>
    </source>
</evidence>
<keyword evidence="10" id="KW-1185">Reference proteome</keyword>
<keyword evidence="5 7" id="KW-1133">Transmembrane helix</keyword>
<feature type="transmembrane region" description="Helical" evidence="7">
    <location>
        <begin position="265"/>
        <end position="286"/>
    </location>
</feature>
<dbReference type="PANTHER" id="PTHR33406">
    <property type="entry name" value="MEMBRANE PROTEIN MJ1562-RELATED"/>
    <property type="match status" value="1"/>
</dbReference>